<dbReference type="EMBL" id="MUHG01000005">
    <property type="protein sequence ID" value="OXB21120.1"/>
    <property type="molecule type" value="Genomic_DNA"/>
</dbReference>
<evidence type="ECO:0000313" key="1">
    <source>
        <dbReference type="EMBL" id="OHT46812.1"/>
    </source>
</evidence>
<reference evidence="3" key="2">
    <citation type="submission" date="2016-09" db="EMBL/GenBank/DDBJ databases">
        <authorList>
            <person name="Chen S."/>
            <person name="Walker E."/>
        </authorList>
    </citation>
    <scope>NUCLEOTIDE SEQUENCE [LARGE SCALE GENOMIC DNA]</scope>
    <source>
        <strain evidence="3">MSU</strain>
    </source>
</reference>
<comment type="caution">
    <text evidence="1">The sequence shown here is derived from an EMBL/GenBank/DDBJ whole genome shotgun (WGS) entry which is preliminary data.</text>
</comment>
<reference evidence="2 4" key="3">
    <citation type="submission" date="2016-11" db="EMBL/GenBank/DDBJ databases">
        <title>Whole genomes of Flavobacteriaceae.</title>
        <authorList>
            <person name="Stine C."/>
            <person name="Li C."/>
            <person name="Tadesse D."/>
        </authorList>
    </citation>
    <scope>NUCLEOTIDE SEQUENCE [LARGE SCALE GENOMIC DNA]</scope>
    <source>
        <strain evidence="2 4">ATCC BAA-2541</strain>
    </source>
</reference>
<name>A0A1S1J828_9FLAO</name>
<gene>
    <name evidence="2" type="ORF">B0A71_05905</name>
    <name evidence="1" type="ORF">BHE19_04725</name>
</gene>
<organism evidence="1 3">
    <name type="scientific">Flavobacterium tructae</name>
    <dbReference type="NCBI Taxonomy" id="1114873"/>
    <lineage>
        <taxon>Bacteria</taxon>
        <taxon>Pseudomonadati</taxon>
        <taxon>Bacteroidota</taxon>
        <taxon>Flavobacteriia</taxon>
        <taxon>Flavobacteriales</taxon>
        <taxon>Flavobacteriaceae</taxon>
        <taxon>Flavobacterium</taxon>
    </lineage>
</organism>
<sequence>MNLDSQDTIFVHFKRNKLQSKTVFPIDSFGVQKRWYTITLGNSYEKKFIRFYFQEYTSPEKRDKKTKSDVRTENKLFLKKHKKQIVGIDFFKNHDVCTLREIFYNKVVYIIDFNERKKGKLILYETTPSFSCDAIE</sequence>
<dbReference type="EMBL" id="MIKE01000011">
    <property type="protein sequence ID" value="OHT46812.1"/>
    <property type="molecule type" value="Genomic_DNA"/>
</dbReference>
<keyword evidence="4" id="KW-1185">Reference proteome</keyword>
<proteinExistence type="predicted"/>
<evidence type="ECO:0000313" key="4">
    <source>
        <dbReference type="Proteomes" id="UP000198319"/>
    </source>
</evidence>
<dbReference type="Proteomes" id="UP000198319">
    <property type="component" value="Unassembled WGS sequence"/>
</dbReference>
<reference evidence="1" key="1">
    <citation type="submission" date="2016-09" db="EMBL/GenBank/DDBJ databases">
        <authorList>
            <person name="Capua I."/>
            <person name="De Benedictis P."/>
            <person name="Joannis T."/>
            <person name="Lombin L.H."/>
            <person name="Cattoli G."/>
        </authorList>
    </citation>
    <scope>NUCLEOTIDE SEQUENCE [LARGE SCALE GENOMIC DNA]</scope>
    <source>
        <strain evidence="1">MSU</strain>
    </source>
</reference>
<evidence type="ECO:0000313" key="2">
    <source>
        <dbReference type="EMBL" id="OXB21120.1"/>
    </source>
</evidence>
<evidence type="ECO:0000313" key="3">
    <source>
        <dbReference type="Proteomes" id="UP000180252"/>
    </source>
</evidence>
<accession>A0A1S1J828</accession>
<dbReference type="Proteomes" id="UP000180252">
    <property type="component" value="Unassembled WGS sequence"/>
</dbReference>
<protein>
    <submittedName>
        <fullName evidence="1">Uncharacterized protein</fullName>
    </submittedName>
</protein>
<dbReference type="AlphaFoldDB" id="A0A1S1J828"/>